<dbReference type="GO" id="GO:0005874">
    <property type="term" value="C:microtubule"/>
    <property type="evidence" value="ECO:0007669"/>
    <property type="project" value="UniProtKB-KW"/>
</dbReference>
<dbReference type="InterPro" id="IPR000217">
    <property type="entry name" value="Tubulin"/>
</dbReference>
<dbReference type="Gene3D" id="3.40.50.1440">
    <property type="entry name" value="Tubulin/FtsZ, GTPase domain"/>
    <property type="match status" value="2"/>
</dbReference>
<dbReference type="SUPFAM" id="SSF51206">
    <property type="entry name" value="cAMP-binding domain-like"/>
    <property type="match status" value="2"/>
</dbReference>
<evidence type="ECO:0000256" key="6">
    <source>
        <dbReference type="ARBA" id="ARBA00022741"/>
    </source>
</evidence>
<dbReference type="Gene3D" id="2.130.10.10">
    <property type="entry name" value="YVTN repeat-like/Quinoprotein amine dehydrogenase"/>
    <property type="match status" value="1"/>
</dbReference>
<name>A0A9P1FJ05_9DINO</name>
<feature type="compositionally biased region" description="Polar residues" evidence="12">
    <location>
        <begin position="1605"/>
        <end position="1618"/>
    </location>
</feature>
<dbReference type="CDD" id="cd02186">
    <property type="entry name" value="alpha_tubulin"/>
    <property type="match status" value="2"/>
</dbReference>
<evidence type="ECO:0000256" key="8">
    <source>
        <dbReference type="ARBA" id="ARBA00023134"/>
    </source>
</evidence>
<organism evidence="14">
    <name type="scientific">Cladocopium goreaui</name>
    <dbReference type="NCBI Taxonomy" id="2562237"/>
    <lineage>
        <taxon>Eukaryota</taxon>
        <taxon>Sar</taxon>
        <taxon>Alveolata</taxon>
        <taxon>Dinophyceae</taxon>
        <taxon>Suessiales</taxon>
        <taxon>Symbiodiniaceae</taxon>
        <taxon>Cladocopium</taxon>
    </lineage>
</organism>
<dbReference type="InterPro" id="IPR018316">
    <property type="entry name" value="Tubulin/FtsZ_2-layer-sand-dom"/>
</dbReference>
<dbReference type="SMART" id="SM00864">
    <property type="entry name" value="Tubulin"/>
    <property type="match status" value="2"/>
</dbReference>
<dbReference type="PROSITE" id="PS00889">
    <property type="entry name" value="CNMP_BINDING_2"/>
    <property type="match status" value="1"/>
</dbReference>
<feature type="region of interest" description="Disordered" evidence="12">
    <location>
        <begin position="1209"/>
        <end position="1256"/>
    </location>
</feature>
<dbReference type="InterPro" id="IPR002452">
    <property type="entry name" value="Alpha_tubulin"/>
</dbReference>
<feature type="compositionally biased region" description="Polar residues" evidence="12">
    <location>
        <begin position="1638"/>
        <end position="1655"/>
    </location>
</feature>
<dbReference type="CDD" id="cd00038">
    <property type="entry name" value="CAP_ED"/>
    <property type="match status" value="1"/>
</dbReference>
<dbReference type="Gene3D" id="3.30.1330.20">
    <property type="entry name" value="Tubulin/FtsZ, C-terminal domain"/>
    <property type="match status" value="2"/>
</dbReference>
<dbReference type="PROSITE" id="PS50082">
    <property type="entry name" value="WD_REPEATS_2"/>
    <property type="match status" value="1"/>
</dbReference>
<dbReference type="GO" id="GO:0007017">
    <property type="term" value="P:microtubule-based process"/>
    <property type="evidence" value="ECO:0007669"/>
    <property type="project" value="InterPro"/>
</dbReference>
<dbReference type="InterPro" id="IPR001680">
    <property type="entry name" value="WD40_rpt"/>
</dbReference>
<dbReference type="InterPro" id="IPR018488">
    <property type="entry name" value="cNMP-bd_CS"/>
</dbReference>
<dbReference type="Pfam" id="PF00027">
    <property type="entry name" value="cNMP_binding"/>
    <property type="match status" value="1"/>
</dbReference>
<dbReference type="PANTHER" id="PTHR11588">
    <property type="entry name" value="TUBULIN"/>
    <property type="match status" value="1"/>
</dbReference>
<dbReference type="InterPro" id="IPR036322">
    <property type="entry name" value="WD40_repeat_dom_sf"/>
</dbReference>
<dbReference type="PRINTS" id="PR01162">
    <property type="entry name" value="ALPHATUBULIN"/>
</dbReference>
<dbReference type="GO" id="GO:0005200">
    <property type="term" value="F:structural constituent of cytoskeleton"/>
    <property type="evidence" value="ECO:0007669"/>
    <property type="project" value="InterPro"/>
</dbReference>
<evidence type="ECO:0000256" key="3">
    <source>
        <dbReference type="ARBA" id="ARBA00011747"/>
    </source>
</evidence>
<dbReference type="EMBL" id="CAMXCT030000263">
    <property type="protein sequence ID" value="CAL4763652.1"/>
    <property type="molecule type" value="Genomic_DNA"/>
</dbReference>
<feature type="domain" description="Cyclic nucleotide-binding" evidence="13">
    <location>
        <begin position="1688"/>
        <end position="1784"/>
    </location>
</feature>
<dbReference type="SUPFAM" id="SSF52490">
    <property type="entry name" value="Tubulin nucleotide-binding domain-like"/>
    <property type="match status" value="2"/>
</dbReference>
<dbReference type="InterPro" id="IPR014710">
    <property type="entry name" value="RmlC-like_jellyroll"/>
</dbReference>
<dbReference type="FunFam" id="1.10.287.600:FF:000001">
    <property type="entry name" value="Tubulin alpha chain"/>
    <property type="match status" value="1"/>
</dbReference>
<feature type="region of interest" description="Disordered" evidence="12">
    <location>
        <begin position="1564"/>
        <end position="1657"/>
    </location>
</feature>
<evidence type="ECO:0000256" key="10">
    <source>
        <dbReference type="ARBA" id="ARBA00049117"/>
    </source>
</evidence>
<dbReference type="InterPro" id="IPR000595">
    <property type="entry name" value="cNMP-bd_dom"/>
</dbReference>
<evidence type="ECO:0000313" key="14">
    <source>
        <dbReference type="EMBL" id="CAI3976340.1"/>
    </source>
</evidence>
<evidence type="ECO:0000313" key="16">
    <source>
        <dbReference type="EMBL" id="CAL4763652.1"/>
    </source>
</evidence>
<evidence type="ECO:0000256" key="4">
    <source>
        <dbReference type="ARBA" id="ARBA00022490"/>
    </source>
</evidence>
<dbReference type="InterPro" id="IPR015943">
    <property type="entry name" value="WD40/YVTN_repeat-like_dom_sf"/>
</dbReference>
<evidence type="ECO:0000256" key="9">
    <source>
        <dbReference type="ARBA" id="ARBA00034296"/>
    </source>
</evidence>
<comment type="subunit">
    <text evidence="3">Dimer of alpha and beta chains. A typical microtubule is a hollow water-filled tube with an outer diameter of 25 nm and an inner diameter of 15 nM. Alpha-beta heterodimers associate head-to-tail to form protofilaments running lengthwise along the microtubule wall with the beta-tubulin subunit facing the microtubule plus end conferring a structural polarity. Microtubules usually have 13 protofilaments but different protofilament numbers can be found in some organisms and specialized cells.</text>
</comment>
<dbReference type="Pfam" id="PF00091">
    <property type="entry name" value="Tubulin"/>
    <property type="match status" value="2"/>
</dbReference>
<reference evidence="14" key="1">
    <citation type="submission" date="2022-10" db="EMBL/GenBank/DDBJ databases">
        <authorList>
            <person name="Chen Y."/>
            <person name="Dougan E. K."/>
            <person name="Chan C."/>
            <person name="Rhodes N."/>
            <person name="Thang M."/>
        </authorList>
    </citation>
    <scope>NUCLEOTIDE SEQUENCE</scope>
</reference>
<evidence type="ECO:0000256" key="2">
    <source>
        <dbReference type="ARBA" id="ARBA00009636"/>
    </source>
</evidence>
<feature type="compositionally biased region" description="Low complexity" evidence="12">
    <location>
        <begin position="1215"/>
        <end position="1231"/>
    </location>
</feature>
<feature type="domain" description="Cyclic nucleotide-binding" evidence="13">
    <location>
        <begin position="1804"/>
        <end position="1900"/>
    </location>
</feature>
<proteinExistence type="inferred from homology"/>
<evidence type="ECO:0000256" key="12">
    <source>
        <dbReference type="SAM" id="MobiDB-lite"/>
    </source>
</evidence>
<comment type="similarity">
    <text evidence="2">Belongs to the tubulin family.</text>
</comment>
<dbReference type="SMART" id="SM00865">
    <property type="entry name" value="Tubulin_C"/>
    <property type="match status" value="2"/>
</dbReference>
<keyword evidence="8" id="KW-0342">GTP-binding</keyword>
<reference evidence="15" key="2">
    <citation type="submission" date="2024-04" db="EMBL/GenBank/DDBJ databases">
        <authorList>
            <person name="Chen Y."/>
            <person name="Shah S."/>
            <person name="Dougan E. K."/>
            <person name="Thang M."/>
            <person name="Chan C."/>
        </authorList>
    </citation>
    <scope>NUCLEOTIDE SEQUENCE [LARGE SCALE GENOMIC DNA]</scope>
</reference>
<dbReference type="GO" id="GO:0005525">
    <property type="term" value="F:GTP binding"/>
    <property type="evidence" value="ECO:0007669"/>
    <property type="project" value="UniProtKB-KW"/>
</dbReference>
<feature type="compositionally biased region" description="Basic and acidic residues" evidence="12">
    <location>
        <begin position="1622"/>
        <end position="1634"/>
    </location>
</feature>
<feature type="repeat" description="WD" evidence="11">
    <location>
        <begin position="974"/>
        <end position="1015"/>
    </location>
</feature>
<protein>
    <submittedName>
        <fullName evidence="16">Tubulin alpha chain</fullName>
    </submittedName>
</protein>
<dbReference type="Gene3D" id="2.60.120.10">
    <property type="entry name" value="Jelly Rolls"/>
    <property type="match status" value="2"/>
</dbReference>
<dbReference type="Pfam" id="PF03953">
    <property type="entry name" value="Tubulin_C"/>
    <property type="match status" value="2"/>
</dbReference>
<dbReference type="FunFam" id="3.30.1330.20:FF:000001">
    <property type="entry name" value="Tubulin alpha chain"/>
    <property type="match status" value="2"/>
</dbReference>
<evidence type="ECO:0000259" key="13">
    <source>
        <dbReference type="PROSITE" id="PS50042"/>
    </source>
</evidence>
<dbReference type="Proteomes" id="UP001152797">
    <property type="component" value="Unassembled WGS sequence"/>
</dbReference>
<dbReference type="InterPro" id="IPR008280">
    <property type="entry name" value="Tub_FtsZ_C"/>
</dbReference>
<sequence length="2537" mass="276288">MREAICIHIGQGGVQIGNACWELFCLEHGIQPDGQMPSDKTIGGGDDAFNTFFSETGAGKHVPRCVMVDLEPTVVDEVRTGTYRQLFHPEQLISGKEDAANNFARGHYTIGKEIVDLVLDRIRKLADNCTGLQGFCVYNACGGGTGSGLGCLMLERLSVDYGKKSKISFTVWCCPQVATAVVEPYNTVLCVHSLLEHTDVTIMYDNEALYDICRRNLDIERPTYTNLNRLIAQIISSLTASLRFDGALNVDITEFQTNLVPYPRIHFMLTSYAPVISAEKAYHEQLSVAEITMSVFEPASMMVKCDPRHGKYMACCMMYRGDVVPKDVNAAVATIKTKRTIQFVDWCPTGFKCGINYQPPTVVPGGDLAKVMRACCMISNSTAIAEVFSRIDHKFDLMYSKRAFVHHYVGEGMEEGEFSEAREDLAALEKDYEEVGIETAEGEGPIVGGRVSSIAAGCIAISIVQSLAKAGGEVPRHRDRKEGEVDFPHWVDPTTVTEARGSGDNAGAVFDGDRIANCCMESPTPRYLGGGDFRQSKPVTAEPTQTYVVRIPEMLMRGSGNITEMAITNPFDSEERFRFATLSKTAVKLWEYCEVRKELAHRAVIFGKPLRRWAAVVTTGAEENQTGAPQQHLMHVGYATEAGHLLMCGKEGQLYDVHGSHVHHNACLAQQLCSAVSLQKQGSNFDFLACDSSGTFLLGRFEEDPVPMPRQSRPLGIRRSGEIPGDVLYTTRPQVIERFTLEDLPAESGQEFPKGLQPRWKSLQANASWTKVSMGCGGVEGGKEKGQILAASLHILVVFDLGLQGGKRRLLRVVQVAHKVESWALAHHPTIPGLCVSGDERGVVHFWDLEAKKPLFNKTYRSDQTVHRLEFSPEGDILVLGQMGLVTLLEFPSLRLLRRRVSFVKDFRGQDSDKSRYLACACSSTHKGPVDLILDFGHGWDQNIYLFRLIWKTRHGHKHKESERHREIHYRGALTGNSSSPTHVMFTADAQFLVSNSTDMSIIVWRTGTGERLSTISAVRDMPRLGPWRNVLGWPVAGVPWHQVRRDGEASGNVVAVGDDDGMVNLYRAAGMTTGRKPGFPAPVSRAKGRESEGSVFGHSELGFEATNMGMPQRYSGHASHARSPSGEDFFPAVAAVVSHAKRVLMARHAFEVTNVQFNSGNVLVTLGGGDHTLMQWRLKDAPIPLLRGGGTRPPWTTLPALPALASCDRDERAASGPTSAGSSRGSAASAEDMLQHLGRSGPPPRRRRALGSATAGYPGFKGPFEGDTPDLPVAVPVGVPTAPAARPPSVSSVPGCGEAAVGLCRPVLLRRTGSAGTNVFRDAAQLQLTCFAATSGGVAHVAPAQSDAGSGALQTSGKATVMDDEAVGLGALARQAVPEFQRSGFGCTENEQLCNRAVGSAGSGLSARSVAEKVPNSSKPRAVSARWTALPRRCRWAWAMRLRRFWQSDEAFARRLQEEMFSGGKLAPAPMRVSVSLKPTPGATSPNSQVQQVLAARSIPGTWHRPSLRRFQWVRGARSLVKDSHFMGDAALARRQAAAPGRSAYAPPVRPVVQVTAAPGVQAPTTAKASPKHLSPTKLQSPSSMQAPVARGAAMPGPPPQRCATMTSTIRTGESGTPGQGEEKSEKPKEQGRHNQLMPTMSLRPQSTPQGSRRLQTRRKIGNKTPEVEKFLVESLSRDPGSGQAQLNEADLQQIVSMMEYYEFDGSDGSDDEDGVGGASGYIFVVDNGSFEVRIDGASVATLGRGCTFGWNFLMKQPQSSSVFAVSKSGLWGADGQKIQQMITDRTRERIDQNRKLLDCVSMFKGLPPRQIELLSSAIAEQTVPAGKKVVEKGELSTALYFIRTGTLQVEENKKQLGPGDFFGERALLHHAPRSATVTAVTEAELLRLEAENLKSVVGADLMVYLSRSLILESLRSSQSCGQFNASQQSAILQKMHISEVAENTAITDAKKETFLLLAVVQGSVHDISRMESPQAFYPGQAFEAGAKAASREVSTSGPIPMTFGGRCGIKLVSSPGHKALRSVVFYAGSPDLCQPVFPLDNRDFIEVAILLETGLEAALADGPVEQAPSGSKKERFAQKMLAVKKAICIHIGQGGVQIGNACWELFCLEHGIQPDGQMPSDKTIGGGDDAFNTFFSETGAGKHVPRCVMVDLEPTVVDEVRTGTYRQLFHPEQLISGKEDAANNFARGHYTIGKEIVDLVLDRIRKLADNCTGLQGFCVYNACGGGTGSGLGCLMLERLSVDYGKKSKISFTVWCCPQVATAVVEPYNTVLCVHSLLEHTDVTIMYDNEALYDICRRNLDIERPTYTNLNRLIAQIISSLTASLRFDGALNVDITEFQTNLVPYPRIHFMLTSYAPVISAEKAYHEQLSVAEITMSVFEPASMMVKCDPRHGKYMACCMMYRGDVVPKDVNAAVATIKTKRTIQFVDWCPTGFKCGINYQPPTVVPGGDLAKVMRACCMISNSTAIAEVFSRIDHKFDLMYSKRAFVHHYVGEGMEEGEFSEAREDLAALEKDYEEVGIETAEGEGEEEGYGDEF</sequence>
<accession>A0A9P1FJ05</accession>
<dbReference type="FunFam" id="3.40.50.1440:FF:000004">
    <property type="entry name" value="Tubulin alpha chain"/>
    <property type="match status" value="2"/>
</dbReference>
<dbReference type="InterPro" id="IPR017975">
    <property type="entry name" value="Tubulin_CS"/>
</dbReference>
<dbReference type="FunFam" id="1.10.287.600:FF:000005">
    <property type="entry name" value="Tubulin alpha chain"/>
    <property type="match status" value="1"/>
</dbReference>
<dbReference type="InterPro" id="IPR003008">
    <property type="entry name" value="Tubulin_FtsZ_GTPase"/>
</dbReference>
<dbReference type="GO" id="GO:0016787">
    <property type="term" value="F:hydrolase activity"/>
    <property type="evidence" value="ECO:0007669"/>
    <property type="project" value="UniProtKB-KW"/>
</dbReference>
<evidence type="ECO:0000313" key="15">
    <source>
        <dbReference type="EMBL" id="CAL1129715.1"/>
    </source>
</evidence>
<dbReference type="SMART" id="SM00100">
    <property type="entry name" value="cNMP"/>
    <property type="match status" value="2"/>
</dbReference>
<evidence type="ECO:0000256" key="1">
    <source>
        <dbReference type="ARBA" id="ARBA00001946"/>
    </source>
</evidence>
<keyword evidence="6" id="KW-0547">Nucleotide-binding</keyword>
<feature type="compositionally biased region" description="Polar residues" evidence="12">
    <location>
        <begin position="1578"/>
        <end position="1587"/>
    </location>
</feature>
<dbReference type="PROSITE" id="PS00227">
    <property type="entry name" value="TUBULIN"/>
    <property type="match status" value="2"/>
</dbReference>
<dbReference type="SUPFAM" id="SSF50978">
    <property type="entry name" value="WD40 repeat-like"/>
    <property type="match status" value="1"/>
</dbReference>
<keyword evidence="7" id="KW-0378">Hydrolase</keyword>
<evidence type="ECO:0000256" key="7">
    <source>
        <dbReference type="ARBA" id="ARBA00022801"/>
    </source>
</evidence>
<dbReference type="InterPro" id="IPR018490">
    <property type="entry name" value="cNMP-bd_dom_sf"/>
</dbReference>
<evidence type="ECO:0000256" key="5">
    <source>
        <dbReference type="ARBA" id="ARBA00022701"/>
    </source>
</evidence>
<comment type="catalytic activity">
    <reaction evidence="10">
        <text>GTP + H2O = GDP + phosphate + H(+)</text>
        <dbReference type="Rhea" id="RHEA:19669"/>
        <dbReference type="ChEBI" id="CHEBI:15377"/>
        <dbReference type="ChEBI" id="CHEBI:15378"/>
        <dbReference type="ChEBI" id="CHEBI:37565"/>
        <dbReference type="ChEBI" id="CHEBI:43474"/>
        <dbReference type="ChEBI" id="CHEBI:58189"/>
    </reaction>
    <physiologicalReaction direction="left-to-right" evidence="10">
        <dbReference type="Rhea" id="RHEA:19670"/>
    </physiologicalReaction>
</comment>
<comment type="caution">
    <text evidence="14">The sequence shown here is derived from an EMBL/GenBank/DDBJ whole genome shotgun (WGS) entry which is preliminary data.</text>
</comment>
<gene>
    <name evidence="14" type="ORF">C1SCF055_LOCUS4564</name>
</gene>
<evidence type="ECO:0000256" key="11">
    <source>
        <dbReference type="PROSITE-ProRule" id="PRU00221"/>
    </source>
</evidence>
<keyword evidence="17" id="KW-1185">Reference proteome</keyword>
<dbReference type="EMBL" id="CAMXCT020000263">
    <property type="protein sequence ID" value="CAL1129715.1"/>
    <property type="molecule type" value="Genomic_DNA"/>
</dbReference>
<keyword evidence="5" id="KW-0493">Microtubule</keyword>
<comment type="cofactor">
    <cofactor evidence="1">
        <name>Mg(2+)</name>
        <dbReference type="ChEBI" id="CHEBI:18420"/>
    </cofactor>
</comment>
<dbReference type="InterPro" id="IPR037103">
    <property type="entry name" value="Tubulin/FtsZ-like_C"/>
</dbReference>
<dbReference type="EMBL" id="CAMXCT010000263">
    <property type="protein sequence ID" value="CAI3976340.1"/>
    <property type="molecule type" value="Genomic_DNA"/>
</dbReference>
<dbReference type="PRINTS" id="PR01161">
    <property type="entry name" value="TUBULIN"/>
</dbReference>
<dbReference type="SUPFAM" id="SSF55307">
    <property type="entry name" value="Tubulin C-terminal domain-like"/>
    <property type="match status" value="2"/>
</dbReference>
<dbReference type="InterPro" id="IPR023123">
    <property type="entry name" value="Tubulin_C"/>
</dbReference>
<keyword evidence="11" id="KW-0853">WD repeat</keyword>
<comment type="function">
    <text evidence="9">Tubulin is the major constituent of microtubules, a cylinder consisting of laterally associated linear protofilaments composed of alpha- and beta-tubulin heterodimers. Microtubules grow by the addition of GTP-tubulin dimers to the microtubule end, where a stabilizing cap forms. Below the cap, tubulin dimers are in GDP-bound state, owing to GTPase activity of alpha-tubulin.</text>
</comment>
<dbReference type="SMART" id="SM00320">
    <property type="entry name" value="WD40"/>
    <property type="match status" value="3"/>
</dbReference>
<dbReference type="Gene3D" id="1.10.287.600">
    <property type="entry name" value="Helix hairpin bin"/>
    <property type="match status" value="2"/>
</dbReference>
<dbReference type="InterPro" id="IPR036525">
    <property type="entry name" value="Tubulin/FtsZ_GTPase_sf"/>
</dbReference>
<evidence type="ECO:0000313" key="17">
    <source>
        <dbReference type="Proteomes" id="UP001152797"/>
    </source>
</evidence>
<dbReference type="PROSITE" id="PS50042">
    <property type="entry name" value="CNMP_BINDING_3"/>
    <property type="match status" value="2"/>
</dbReference>
<keyword evidence="4" id="KW-0963">Cytoplasm</keyword>